<sequence>MSSSQTATSASASQTSQPQSSSSANTSNLCVELSGGNMVISKRTLIIAAALCVLFTCLSLLAATLLIYREWARRRQTKAAKNWGRKSRYEHRISLMRKEVDMEYSKHYTGYAHNEPENPEMGSDSPVEMRADVRLCEAPAVPALAVDKTKRKNKALSLIFDQGVGVWLPRR</sequence>
<feature type="transmembrane region" description="Helical" evidence="2">
    <location>
        <begin position="45"/>
        <end position="68"/>
    </location>
</feature>
<keyword evidence="2" id="KW-1133">Transmembrane helix</keyword>
<feature type="region of interest" description="Disordered" evidence="1">
    <location>
        <begin position="1"/>
        <end position="26"/>
    </location>
</feature>
<accession>A0AAJ0GBS2</accession>
<evidence type="ECO:0000313" key="4">
    <source>
        <dbReference type="Proteomes" id="UP001271007"/>
    </source>
</evidence>
<reference evidence="3" key="1">
    <citation type="submission" date="2023-04" db="EMBL/GenBank/DDBJ databases">
        <title>Black Yeasts Isolated from many extreme environments.</title>
        <authorList>
            <person name="Coleine C."/>
            <person name="Stajich J.E."/>
            <person name="Selbmann L."/>
        </authorList>
    </citation>
    <scope>NUCLEOTIDE SEQUENCE</scope>
    <source>
        <strain evidence="3">CCFEE 5312</strain>
    </source>
</reference>
<proteinExistence type="predicted"/>
<protein>
    <submittedName>
        <fullName evidence="3">Uncharacterized protein</fullName>
    </submittedName>
</protein>
<evidence type="ECO:0000256" key="2">
    <source>
        <dbReference type="SAM" id="Phobius"/>
    </source>
</evidence>
<evidence type="ECO:0000256" key="1">
    <source>
        <dbReference type="SAM" id="MobiDB-lite"/>
    </source>
</evidence>
<comment type="caution">
    <text evidence="3">The sequence shown here is derived from an EMBL/GenBank/DDBJ whole genome shotgun (WGS) entry which is preliminary data.</text>
</comment>
<dbReference type="Proteomes" id="UP001271007">
    <property type="component" value="Unassembled WGS sequence"/>
</dbReference>
<organism evidence="3 4">
    <name type="scientific">Extremus antarcticus</name>
    <dbReference type="NCBI Taxonomy" id="702011"/>
    <lineage>
        <taxon>Eukaryota</taxon>
        <taxon>Fungi</taxon>
        <taxon>Dikarya</taxon>
        <taxon>Ascomycota</taxon>
        <taxon>Pezizomycotina</taxon>
        <taxon>Dothideomycetes</taxon>
        <taxon>Dothideomycetidae</taxon>
        <taxon>Mycosphaerellales</taxon>
        <taxon>Extremaceae</taxon>
        <taxon>Extremus</taxon>
    </lineage>
</organism>
<keyword evidence="2" id="KW-0812">Transmembrane</keyword>
<name>A0AAJ0GBS2_9PEZI</name>
<dbReference type="EMBL" id="JAWDJX010000019">
    <property type="protein sequence ID" value="KAK3052632.1"/>
    <property type="molecule type" value="Genomic_DNA"/>
</dbReference>
<gene>
    <name evidence="3" type="ORF">LTR09_006113</name>
</gene>
<evidence type="ECO:0000313" key="3">
    <source>
        <dbReference type="EMBL" id="KAK3052632.1"/>
    </source>
</evidence>
<keyword evidence="4" id="KW-1185">Reference proteome</keyword>
<keyword evidence="2" id="KW-0472">Membrane</keyword>
<dbReference type="AlphaFoldDB" id="A0AAJ0GBS2"/>